<protein>
    <submittedName>
        <fullName evidence="4">Uncharacterized protein</fullName>
    </submittedName>
</protein>
<dbReference type="RefSeq" id="WP_378298262.1">
    <property type="nucleotide sequence ID" value="NZ_JBHTJA010000017.1"/>
</dbReference>
<keyword evidence="5" id="KW-1185">Reference proteome</keyword>
<sequence>MTSSLGNDDINRLVEGMWRLDALQKQKNRDLYLSIVRKELGIPLPVRRDERDFVDLWCLVEGCLEHSGALHAFLQVIERFHGGSSTFANIRRVASALLPEPLLESGERRALHELVKVLQNGDPDALREEVVRELFWTVAEPADLTIDTGDIWPVLDGLEDFNVDEDGVPPLLNFVEELAVRTGGPLRMRLLRWSERAAARLGVAHVVHARRERAALLGERPRRYLVIAFRPDGASPDRYLVSAWLQSDDGHGIMLRCEDDDPMPVTGLPALIVELLTEEPQVVNRPPMAELTLEFVLPLNLLGRTPLDQFRITVDGLERRLGIEHPVVVRSLDRMQKQNYHPAWRRKWSWLRDNPHGAEVCWVTQPGEYRGESLYNMLLADPSSVCLALAFPPRADGGGAPDELRIALQAGAPIIAWCRNGRSPRKFTEEFRELVSHGALALPDSVLALRREAVLTSDREPDADHLGLELTLLFDDADRFPEHHGLLKAPA</sequence>
<dbReference type="Pfam" id="PF19956">
    <property type="entry name" value="EAD2"/>
    <property type="match status" value="1"/>
</dbReference>
<proteinExistence type="predicted"/>
<gene>
    <name evidence="4" type="ORF">ACFQ11_11960</name>
</gene>
<evidence type="ECO:0000259" key="2">
    <source>
        <dbReference type="Pfam" id="PF19956"/>
    </source>
</evidence>
<feature type="domain" description="vWA-MoxR associated protein C-terminal" evidence="3">
    <location>
        <begin position="237"/>
        <end position="477"/>
    </location>
</feature>
<name>A0ABW3ENJ3_9ACTN</name>
<evidence type="ECO:0000313" key="5">
    <source>
        <dbReference type="Proteomes" id="UP001596972"/>
    </source>
</evidence>
<evidence type="ECO:0000313" key="4">
    <source>
        <dbReference type="EMBL" id="MFD0901110.1"/>
    </source>
</evidence>
<reference evidence="5" key="1">
    <citation type="journal article" date="2019" name="Int. J. Syst. Evol. Microbiol.">
        <title>The Global Catalogue of Microorganisms (GCM) 10K type strain sequencing project: providing services to taxonomists for standard genome sequencing and annotation.</title>
        <authorList>
            <consortium name="The Broad Institute Genomics Platform"/>
            <consortium name="The Broad Institute Genome Sequencing Center for Infectious Disease"/>
            <person name="Wu L."/>
            <person name="Ma J."/>
        </authorList>
    </citation>
    <scope>NUCLEOTIDE SEQUENCE [LARGE SCALE GENOMIC DNA]</scope>
    <source>
        <strain evidence="5">JCM 31202</strain>
    </source>
</reference>
<evidence type="ECO:0000259" key="3">
    <source>
        <dbReference type="Pfam" id="PF20028"/>
    </source>
</evidence>
<dbReference type="InterPro" id="IPR045431">
    <property type="entry name" value="EAD2"/>
</dbReference>
<dbReference type="InterPro" id="IPR045555">
    <property type="entry name" value="VMAP-M0"/>
</dbReference>
<evidence type="ECO:0000259" key="1">
    <source>
        <dbReference type="Pfam" id="PF19916"/>
    </source>
</evidence>
<organism evidence="4 5">
    <name type="scientific">Actinomadura sediminis</name>
    <dbReference type="NCBI Taxonomy" id="1038904"/>
    <lineage>
        <taxon>Bacteria</taxon>
        <taxon>Bacillati</taxon>
        <taxon>Actinomycetota</taxon>
        <taxon>Actinomycetes</taxon>
        <taxon>Streptosporangiales</taxon>
        <taxon>Thermomonosporaceae</taxon>
        <taxon>Actinomadura</taxon>
    </lineage>
</organism>
<dbReference type="EMBL" id="JBHTJA010000017">
    <property type="protein sequence ID" value="MFD0901110.1"/>
    <property type="molecule type" value="Genomic_DNA"/>
</dbReference>
<dbReference type="Pfam" id="PF19916">
    <property type="entry name" value="VMAP-M0"/>
    <property type="match status" value="1"/>
</dbReference>
<feature type="domain" description="Effector-associated" evidence="2">
    <location>
        <begin position="14"/>
        <end position="94"/>
    </location>
</feature>
<feature type="domain" description="vWA-MoxR associated protein middle region 0" evidence="1">
    <location>
        <begin position="105"/>
        <end position="211"/>
    </location>
</feature>
<dbReference type="Pfam" id="PF20028">
    <property type="entry name" value="VMAP-C"/>
    <property type="match status" value="1"/>
</dbReference>
<accession>A0ABW3ENJ3</accession>
<comment type="caution">
    <text evidence="4">The sequence shown here is derived from an EMBL/GenBank/DDBJ whole genome shotgun (WGS) entry which is preliminary data.</text>
</comment>
<dbReference type="Proteomes" id="UP001596972">
    <property type="component" value="Unassembled WGS sequence"/>
</dbReference>
<dbReference type="InterPro" id="IPR045450">
    <property type="entry name" value="VMAP_C"/>
</dbReference>